<organism evidence="1 2">
    <name type="scientific">Paenibacillus oralis</name>
    <dbReference type="NCBI Taxonomy" id="2490856"/>
    <lineage>
        <taxon>Bacteria</taxon>
        <taxon>Bacillati</taxon>
        <taxon>Bacillota</taxon>
        <taxon>Bacilli</taxon>
        <taxon>Bacillales</taxon>
        <taxon>Paenibacillaceae</taxon>
        <taxon>Paenibacillus</taxon>
    </lineage>
</organism>
<name>A0A3P3U0Q8_9BACL</name>
<dbReference type="AlphaFoldDB" id="A0A3P3U0Q8"/>
<dbReference type="InterPro" id="IPR011990">
    <property type="entry name" value="TPR-like_helical_dom_sf"/>
</dbReference>
<keyword evidence="2" id="KW-1185">Reference proteome</keyword>
<dbReference type="RefSeq" id="WP_128631743.1">
    <property type="nucleotide sequence ID" value="NZ_RRCN01000001.1"/>
</dbReference>
<evidence type="ECO:0008006" key="3">
    <source>
        <dbReference type="Google" id="ProtNLM"/>
    </source>
</evidence>
<dbReference type="EMBL" id="RRCN01000001">
    <property type="protein sequence ID" value="RRJ63912.1"/>
    <property type="molecule type" value="Genomic_DNA"/>
</dbReference>
<accession>A0A3P3U0Q8</accession>
<dbReference type="Proteomes" id="UP000267017">
    <property type="component" value="Unassembled WGS sequence"/>
</dbReference>
<protein>
    <recommendedName>
        <fullName evidence="3">Tetratricopeptide repeat protein</fullName>
    </recommendedName>
</protein>
<proteinExistence type="predicted"/>
<comment type="caution">
    <text evidence="1">The sequence shown here is derived from an EMBL/GenBank/DDBJ whole genome shotgun (WGS) entry which is preliminary data.</text>
</comment>
<evidence type="ECO:0000313" key="2">
    <source>
        <dbReference type="Proteomes" id="UP000267017"/>
    </source>
</evidence>
<dbReference type="Gene3D" id="1.25.40.10">
    <property type="entry name" value="Tetratricopeptide repeat domain"/>
    <property type="match status" value="1"/>
</dbReference>
<dbReference type="OrthoDB" id="2663192at2"/>
<evidence type="ECO:0000313" key="1">
    <source>
        <dbReference type="EMBL" id="RRJ63912.1"/>
    </source>
</evidence>
<reference evidence="1 2" key="1">
    <citation type="submission" date="2018-11" db="EMBL/GenBank/DDBJ databases">
        <title>Genome sequencing of Paenibacillus sp. KCOM 3021 (= ChDC PVNT-B20).</title>
        <authorList>
            <person name="Kook J.-K."/>
            <person name="Park S.-N."/>
            <person name="Lim Y.K."/>
        </authorList>
    </citation>
    <scope>NUCLEOTIDE SEQUENCE [LARGE SCALE GENOMIC DNA]</scope>
    <source>
        <strain evidence="1 2">KCOM 3021</strain>
    </source>
</reference>
<gene>
    <name evidence="1" type="ORF">EHV15_13960</name>
</gene>
<sequence length="227" mass="26835">MGERNFDGAIFKYELLLERTPQDAEARWKKEKALKAVEVANALIRKGDEAIKDKQLKVAYDYFQLARELYPYNPDDGYERNLAVFEMDMLQTNLAPYIEQLLELEERKERILTALQNGEDVKSKGVTQMIEELYPLAQQVYYQSIDPGRLSSPEAIEYYKEKEQLIEQLEEEFVNYGIFPMFRRLGFDELDEYVQNVQIKFAVYGDGEGTIWDEYRLRHPDIKYLPK</sequence>
<dbReference type="SUPFAM" id="SSF48452">
    <property type="entry name" value="TPR-like"/>
    <property type="match status" value="1"/>
</dbReference>